<dbReference type="AlphaFoldDB" id="F8JTI8"/>
<dbReference type="eggNOG" id="COG4991">
    <property type="taxonomic scope" value="Bacteria"/>
</dbReference>
<dbReference type="Proteomes" id="UP000007842">
    <property type="component" value="Chromosome"/>
</dbReference>
<evidence type="ECO:0000256" key="2">
    <source>
        <dbReference type="SAM" id="SignalP"/>
    </source>
</evidence>
<dbReference type="EMBL" id="CP003219">
    <property type="protein sequence ID" value="AEW95550.1"/>
    <property type="molecule type" value="Genomic_DNA"/>
</dbReference>
<accession>G8WZU9</accession>
<dbReference type="HOGENOM" id="CLU_1288264_0_0_11"/>
<dbReference type="Gene3D" id="2.30.30.40">
    <property type="entry name" value="SH3 Domains"/>
    <property type="match status" value="1"/>
</dbReference>
<dbReference type="KEGG" id="scy:SCATT_31790"/>
<protein>
    <recommendedName>
        <fullName evidence="5">SH3b domain-containing protein</fullName>
    </recommendedName>
</protein>
<evidence type="ECO:0000313" key="3">
    <source>
        <dbReference type="EMBL" id="AEW95550.1"/>
    </source>
</evidence>
<gene>
    <name evidence="3" type="ordered locus">SCATT_31790</name>
</gene>
<sequence length="214" mass="22848">MLLQSTIGKVALAAVSGALVTAAVGGTAFATDHPGPHARPGANNTMAHPAKHAHGAMAGHQVSRPAAGHHSAMSGRMSSSAGHRMPARGHKMMAQGHKTTAKGDKLMAKGDKTAMNGRRMDPANGRKSDPMTGRDLYRGRVEAQKGLRIRNESRIGSRMLGSFRNGTMVELACRSKGSPVDRNDVWYRLGRHNSGWISGRFVRIVGSTPRLCQR</sequence>
<keyword evidence="4" id="KW-1185">Reference proteome</keyword>
<dbReference type="KEGG" id="sct:SCAT_3184"/>
<name>F8JTI8_STREN</name>
<dbReference type="STRING" id="1003195.SCATT_31790"/>
<evidence type="ECO:0000313" key="4">
    <source>
        <dbReference type="Proteomes" id="UP000007842"/>
    </source>
</evidence>
<feature type="compositionally biased region" description="Basic and acidic residues" evidence="1">
    <location>
        <begin position="114"/>
        <end position="129"/>
    </location>
</feature>
<accession>F8JTI8</accession>
<proteinExistence type="predicted"/>
<feature type="chain" id="PRO_5003373659" description="SH3b domain-containing protein" evidence="2">
    <location>
        <begin position="31"/>
        <end position="214"/>
    </location>
</feature>
<dbReference type="RefSeq" id="WP_014143916.1">
    <property type="nucleotide sequence ID" value="NC_016111.1"/>
</dbReference>
<dbReference type="PATRIC" id="fig|1003195.11.peg.4665"/>
<reference evidence="4" key="1">
    <citation type="submission" date="2011-12" db="EMBL/GenBank/DDBJ databases">
        <title>Complete genome sequence of Streptomyces cattleya strain DSM 46488.</title>
        <authorList>
            <person name="Ou H.-Y."/>
            <person name="Li P."/>
            <person name="Zhao C."/>
            <person name="O'Hagan D."/>
            <person name="Deng Z."/>
        </authorList>
    </citation>
    <scope>NUCLEOTIDE SEQUENCE [LARGE SCALE GENOMIC DNA]</scope>
    <source>
        <strain evidence="4">ATCC 35852 / DSM 46488 / JCM 4925 / NBRC 14057 / NRRL 8057</strain>
    </source>
</reference>
<evidence type="ECO:0008006" key="5">
    <source>
        <dbReference type="Google" id="ProtNLM"/>
    </source>
</evidence>
<feature type="region of interest" description="Disordered" evidence="1">
    <location>
        <begin position="114"/>
        <end position="134"/>
    </location>
</feature>
<evidence type="ECO:0000256" key="1">
    <source>
        <dbReference type="SAM" id="MobiDB-lite"/>
    </source>
</evidence>
<keyword evidence="2" id="KW-0732">Signal</keyword>
<organism evidence="3 4">
    <name type="scientific">Streptantibioticus cattleyicolor (strain ATCC 35852 / DSM 46488 / JCM 4925 / NBRC 14057 / NRRL 8057)</name>
    <name type="common">Streptomyces cattleya</name>
    <dbReference type="NCBI Taxonomy" id="1003195"/>
    <lineage>
        <taxon>Bacteria</taxon>
        <taxon>Bacillati</taxon>
        <taxon>Actinomycetota</taxon>
        <taxon>Actinomycetes</taxon>
        <taxon>Kitasatosporales</taxon>
        <taxon>Streptomycetaceae</taxon>
        <taxon>Streptantibioticus</taxon>
    </lineage>
</organism>
<feature type="region of interest" description="Disordered" evidence="1">
    <location>
        <begin position="52"/>
        <end position="87"/>
    </location>
</feature>
<feature type="signal peptide" evidence="2">
    <location>
        <begin position="1"/>
        <end position="30"/>
    </location>
</feature>
<feature type="compositionally biased region" description="Low complexity" evidence="1">
    <location>
        <begin position="68"/>
        <end position="84"/>
    </location>
</feature>
<dbReference type="OrthoDB" id="3482365at2"/>